<organism evidence="2 3">
    <name type="scientific">Friedmanniomyces endolithicus</name>
    <dbReference type="NCBI Taxonomy" id="329885"/>
    <lineage>
        <taxon>Eukaryota</taxon>
        <taxon>Fungi</taxon>
        <taxon>Dikarya</taxon>
        <taxon>Ascomycota</taxon>
        <taxon>Pezizomycotina</taxon>
        <taxon>Dothideomycetes</taxon>
        <taxon>Dothideomycetidae</taxon>
        <taxon>Mycosphaerellales</taxon>
        <taxon>Teratosphaeriaceae</taxon>
        <taxon>Friedmanniomyces</taxon>
    </lineage>
</organism>
<feature type="region of interest" description="Disordered" evidence="1">
    <location>
        <begin position="1"/>
        <end position="88"/>
    </location>
</feature>
<feature type="compositionally biased region" description="Polar residues" evidence="1">
    <location>
        <begin position="26"/>
        <end position="46"/>
    </location>
</feature>
<comment type="caution">
    <text evidence="2">The sequence shown here is derived from an EMBL/GenBank/DDBJ whole genome shotgun (WGS) entry which is preliminary data.</text>
</comment>
<feature type="compositionally biased region" description="Low complexity" evidence="1">
    <location>
        <begin position="1"/>
        <end position="25"/>
    </location>
</feature>
<gene>
    <name evidence="2" type="ORF">LTR91_011463</name>
</gene>
<evidence type="ECO:0000313" key="2">
    <source>
        <dbReference type="EMBL" id="KAK0982638.1"/>
    </source>
</evidence>
<feature type="compositionally biased region" description="Gly residues" evidence="1">
    <location>
        <begin position="134"/>
        <end position="143"/>
    </location>
</feature>
<sequence>MSLHPSAIKRSSLAAAAANSARASSTNTDSQSLKYVNSWDAATNINSRLRSQQRRHQQTLHPPTPPKHLRPQILPPPPHEPSGRKIGVKMQLDQPRVPLEHGEAVHHGAAVETYGAEDEARAGADEEGERAGAEQGGAEAGAG</sequence>
<accession>A0AAN6KHI0</accession>
<dbReference type="EMBL" id="JAUJLE010000105">
    <property type="protein sequence ID" value="KAK0982638.1"/>
    <property type="molecule type" value="Genomic_DNA"/>
</dbReference>
<dbReference type="Proteomes" id="UP001175353">
    <property type="component" value="Unassembled WGS sequence"/>
</dbReference>
<feature type="region of interest" description="Disordered" evidence="1">
    <location>
        <begin position="116"/>
        <end position="143"/>
    </location>
</feature>
<protein>
    <submittedName>
        <fullName evidence="2">Uncharacterized protein</fullName>
    </submittedName>
</protein>
<keyword evidence="3" id="KW-1185">Reference proteome</keyword>
<proteinExistence type="predicted"/>
<reference evidence="2" key="1">
    <citation type="submission" date="2023-06" db="EMBL/GenBank/DDBJ databases">
        <title>Black Yeasts Isolated from many extreme environments.</title>
        <authorList>
            <person name="Coleine C."/>
            <person name="Stajich J.E."/>
            <person name="Selbmann L."/>
        </authorList>
    </citation>
    <scope>NUCLEOTIDE SEQUENCE</scope>
    <source>
        <strain evidence="2">CCFEE 5200</strain>
    </source>
</reference>
<feature type="compositionally biased region" description="Basic and acidic residues" evidence="1">
    <location>
        <begin position="118"/>
        <end position="132"/>
    </location>
</feature>
<name>A0AAN6KHI0_9PEZI</name>
<dbReference type="AlphaFoldDB" id="A0AAN6KHI0"/>
<evidence type="ECO:0000313" key="3">
    <source>
        <dbReference type="Proteomes" id="UP001175353"/>
    </source>
</evidence>
<evidence type="ECO:0000256" key="1">
    <source>
        <dbReference type="SAM" id="MobiDB-lite"/>
    </source>
</evidence>